<evidence type="ECO:0000313" key="2">
    <source>
        <dbReference type="Proteomes" id="UP000385207"/>
    </source>
</evidence>
<protein>
    <submittedName>
        <fullName evidence="1">Uncharacterized protein</fullName>
    </submittedName>
</protein>
<sequence>MKSQGILLLFKMASLHGQEEKFPTAANLPKGLLKD</sequence>
<reference evidence="1 2" key="1">
    <citation type="submission" date="2019-09" db="EMBL/GenBank/DDBJ databases">
        <authorList>
            <person name="Chandra G."/>
            <person name="Truman W A."/>
        </authorList>
    </citation>
    <scope>NUCLEOTIDE SEQUENCE [LARGE SCALE GENOMIC DNA]</scope>
    <source>
        <strain evidence="1">PS862</strain>
    </source>
</reference>
<dbReference type="EMBL" id="CABVII010000026">
    <property type="protein sequence ID" value="VVP39849.1"/>
    <property type="molecule type" value="Genomic_DNA"/>
</dbReference>
<organism evidence="1 2">
    <name type="scientific">Pseudomonas fluorescens</name>
    <dbReference type="NCBI Taxonomy" id="294"/>
    <lineage>
        <taxon>Bacteria</taxon>
        <taxon>Pseudomonadati</taxon>
        <taxon>Pseudomonadota</taxon>
        <taxon>Gammaproteobacteria</taxon>
        <taxon>Pseudomonadales</taxon>
        <taxon>Pseudomonadaceae</taxon>
        <taxon>Pseudomonas</taxon>
    </lineage>
</organism>
<dbReference type="Proteomes" id="UP000385207">
    <property type="component" value="Unassembled WGS sequence"/>
</dbReference>
<proteinExistence type="predicted"/>
<accession>A0A5E6VSY2</accession>
<gene>
    <name evidence="1" type="ORF">PS862_04821</name>
</gene>
<evidence type="ECO:0000313" key="1">
    <source>
        <dbReference type="EMBL" id="VVP39849.1"/>
    </source>
</evidence>
<dbReference type="AlphaFoldDB" id="A0A5E6VSY2"/>
<name>A0A5E6VSY2_PSEFL</name>